<dbReference type="SUPFAM" id="SSF51735">
    <property type="entry name" value="NAD(P)-binding Rossmann-fold domains"/>
    <property type="match status" value="1"/>
</dbReference>
<dbReference type="PANTHER" id="PTHR42879:SF2">
    <property type="entry name" value="3-OXOACYL-[ACYL-CARRIER-PROTEIN] REDUCTASE FABG"/>
    <property type="match status" value="1"/>
</dbReference>
<organism evidence="3 4">
    <name type="scientific">Achromobacter spanius</name>
    <dbReference type="NCBI Taxonomy" id="217203"/>
    <lineage>
        <taxon>Bacteria</taxon>
        <taxon>Pseudomonadati</taxon>
        <taxon>Pseudomonadota</taxon>
        <taxon>Betaproteobacteria</taxon>
        <taxon>Burkholderiales</taxon>
        <taxon>Alcaligenaceae</taxon>
        <taxon>Achromobacter</taxon>
    </lineage>
</organism>
<dbReference type="OrthoDB" id="8665216at2"/>
<evidence type="ECO:0000256" key="2">
    <source>
        <dbReference type="ARBA" id="ARBA00023002"/>
    </source>
</evidence>
<dbReference type="PRINTS" id="PR00081">
    <property type="entry name" value="GDHRDH"/>
</dbReference>
<keyword evidence="2" id="KW-0560">Oxidoreductase</keyword>
<evidence type="ECO:0000313" key="3">
    <source>
        <dbReference type="EMBL" id="PPA74008.1"/>
    </source>
</evidence>
<dbReference type="PANTHER" id="PTHR42879">
    <property type="entry name" value="3-OXOACYL-(ACYL-CARRIER-PROTEIN) REDUCTASE"/>
    <property type="match status" value="1"/>
</dbReference>
<dbReference type="Pfam" id="PF13561">
    <property type="entry name" value="adh_short_C2"/>
    <property type="match status" value="1"/>
</dbReference>
<dbReference type="GO" id="GO:0016491">
    <property type="term" value="F:oxidoreductase activity"/>
    <property type="evidence" value="ECO:0007669"/>
    <property type="project" value="UniProtKB-KW"/>
</dbReference>
<dbReference type="InterPro" id="IPR036291">
    <property type="entry name" value="NAD(P)-bd_dom_sf"/>
</dbReference>
<dbReference type="CDD" id="cd05233">
    <property type="entry name" value="SDR_c"/>
    <property type="match status" value="1"/>
</dbReference>
<dbReference type="InterPro" id="IPR050259">
    <property type="entry name" value="SDR"/>
</dbReference>
<comment type="caution">
    <text evidence="3">The sequence shown here is derived from an EMBL/GenBank/DDBJ whole genome shotgun (WGS) entry which is preliminary data.</text>
</comment>
<proteinExistence type="inferred from homology"/>
<dbReference type="PRINTS" id="PR00080">
    <property type="entry name" value="SDRFAMILY"/>
</dbReference>
<reference evidence="3 4" key="1">
    <citation type="submission" date="2018-02" db="EMBL/GenBank/DDBJ databases">
        <title>Draft Genome of Achromobacter spanius stain 6.</title>
        <authorList>
            <person name="Gunasekera T.S."/>
            <person name="Radwan O."/>
            <person name="Ruiz O.N."/>
        </authorList>
    </citation>
    <scope>NUCLEOTIDE SEQUENCE [LARGE SCALE GENOMIC DNA]</scope>
    <source>
        <strain evidence="3 4">6</strain>
    </source>
</reference>
<evidence type="ECO:0000256" key="1">
    <source>
        <dbReference type="ARBA" id="ARBA00006484"/>
    </source>
</evidence>
<dbReference type="AlphaFoldDB" id="A0A2S5GLZ7"/>
<dbReference type="InterPro" id="IPR002347">
    <property type="entry name" value="SDR_fam"/>
</dbReference>
<protein>
    <submittedName>
        <fullName evidence="3">Short-chain dehydrogenase</fullName>
    </submittedName>
</protein>
<comment type="similarity">
    <text evidence="1">Belongs to the short-chain dehydrogenases/reductases (SDR) family.</text>
</comment>
<name>A0A2S5GLZ7_9BURK</name>
<sequence length="240" mass="24919">MNTPIALVTGGSRGIGRAIVARLLNDGYQVVNFSRRPPDAVLPGETFRSVDLGDAAATRQAAQALAAERRVLHLVNNAGMIQVADIADVTEADLQRTLALNLTAPVLLLQALLPAMRQAKYGRVVNIGSRAALGKGGRTVYGASKAGLAGMTRTWALELAADGITVNTVAPGPIATELFNQSNPPGAPKTLALEASIPVQRVGQPEEVAHSVAMFLDRQAGFMTGQLLYVCGGMSVGLAG</sequence>
<gene>
    <name evidence="3" type="ORF">C4E15_21825</name>
</gene>
<dbReference type="RefSeq" id="WP_104144898.1">
    <property type="nucleotide sequence ID" value="NZ_PREU01000011.1"/>
</dbReference>
<dbReference type="Proteomes" id="UP000239990">
    <property type="component" value="Unassembled WGS sequence"/>
</dbReference>
<dbReference type="FunFam" id="3.40.50.720:FF:000173">
    <property type="entry name" value="3-oxoacyl-[acyl-carrier protein] reductase"/>
    <property type="match status" value="1"/>
</dbReference>
<accession>A0A2S5GLZ7</accession>
<dbReference type="Gene3D" id="3.40.50.720">
    <property type="entry name" value="NAD(P)-binding Rossmann-like Domain"/>
    <property type="match status" value="1"/>
</dbReference>
<evidence type="ECO:0000313" key="4">
    <source>
        <dbReference type="Proteomes" id="UP000239990"/>
    </source>
</evidence>
<dbReference type="EMBL" id="PREU01000011">
    <property type="protein sequence ID" value="PPA74008.1"/>
    <property type="molecule type" value="Genomic_DNA"/>
</dbReference>